<proteinExistence type="predicted"/>
<reference evidence="1" key="2">
    <citation type="submission" date="2020-11" db="EMBL/GenBank/DDBJ databases">
        <authorList>
            <person name="McCartney M.A."/>
            <person name="Auch B."/>
            <person name="Kono T."/>
            <person name="Mallez S."/>
            <person name="Becker A."/>
            <person name="Gohl D.M."/>
            <person name="Silverstein K.A.T."/>
            <person name="Koren S."/>
            <person name="Bechman K.B."/>
            <person name="Herman A."/>
            <person name="Abrahante J.E."/>
            <person name="Garbe J."/>
        </authorList>
    </citation>
    <scope>NUCLEOTIDE SEQUENCE</scope>
    <source>
        <strain evidence="1">Duluth1</strain>
        <tissue evidence="1">Whole animal</tissue>
    </source>
</reference>
<accession>A0A9D4KWU3</accession>
<evidence type="ECO:0000313" key="1">
    <source>
        <dbReference type="EMBL" id="KAH3846461.1"/>
    </source>
</evidence>
<evidence type="ECO:0000313" key="2">
    <source>
        <dbReference type="Proteomes" id="UP000828390"/>
    </source>
</evidence>
<name>A0A9D4KWU3_DREPO</name>
<protein>
    <submittedName>
        <fullName evidence="1">Uncharacterized protein</fullName>
    </submittedName>
</protein>
<dbReference type="AlphaFoldDB" id="A0A9D4KWU3"/>
<gene>
    <name evidence="1" type="ORF">DPMN_088762</name>
</gene>
<organism evidence="1 2">
    <name type="scientific">Dreissena polymorpha</name>
    <name type="common">Zebra mussel</name>
    <name type="synonym">Mytilus polymorpha</name>
    <dbReference type="NCBI Taxonomy" id="45954"/>
    <lineage>
        <taxon>Eukaryota</taxon>
        <taxon>Metazoa</taxon>
        <taxon>Spiralia</taxon>
        <taxon>Lophotrochozoa</taxon>
        <taxon>Mollusca</taxon>
        <taxon>Bivalvia</taxon>
        <taxon>Autobranchia</taxon>
        <taxon>Heteroconchia</taxon>
        <taxon>Euheterodonta</taxon>
        <taxon>Imparidentia</taxon>
        <taxon>Neoheterodontei</taxon>
        <taxon>Myida</taxon>
        <taxon>Dreissenoidea</taxon>
        <taxon>Dreissenidae</taxon>
        <taxon>Dreissena</taxon>
    </lineage>
</organism>
<dbReference type="EMBL" id="JAIWYP010000003">
    <property type="protein sequence ID" value="KAH3846461.1"/>
    <property type="molecule type" value="Genomic_DNA"/>
</dbReference>
<reference evidence="1" key="1">
    <citation type="journal article" date="2019" name="bioRxiv">
        <title>The Genome of the Zebra Mussel, Dreissena polymorpha: A Resource for Invasive Species Research.</title>
        <authorList>
            <person name="McCartney M.A."/>
            <person name="Auch B."/>
            <person name="Kono T."/>
            <person name="Mallez S."/>
            <person name="Zhang Y."/>
            <person name="Obille A."/>
            <person name="Becker A."/>
            <person name="Abrahante J.E."/>
            <person name="Garbe J."/>
            <person name="Badalamenti J.P."/>
            <person name="Herman A."/>
            <person name="Mangelson H."/>
            <person name="Liachko I."/>
            <person name="Sullivan S."/>
            <person name="Sone E.D."/>
            <person name="Koren S."/>
            <person name="Silverstein K.A.T."/>
            <person name="Beckman K.B."/>
            <person name="Gohl D.M."/>
        </authorList>
    </citation>
    <scope>NUCLEOTIDE SEQUENCE</scope>
    <source>
        <strain evidence="1">Duluth1</strain>
        <tissue evidence="1">Whole animal</tissue>
    </source>
</reference>
<sequence>MGEATQMLNVLTLASNSRQLQRRRNMNLPNHKDKPIIAVLTLYGRKGQDDDQGGLYWLLDDTFAGSIQLSFRRAAAGYFNYLRSALKYLQPMSSLYKNKLR</sequence>
<dbReference type="Proteomes" id="UP000828390">
    <property type="component" value="Unassembled WGS sequence"/>
</dbReference>
<keyword evidence="2" id="KW-1185">Reference proteome</keyword>
<comment type="caution">
    <text evidence="1">The sequence shown here is derived from an EMBL/GenBank/DDBJ whole genome shotgun (WGS) entry which is preliminary data.</text>
</comment>